<comment type="catalytic activity">
    <reaction evidence="1">
        <text>ATP + protein L-histidine = ADP + protein N-phospho-L-histidine.</text>
        <dbReference type="EC" id="2.7.13.3"/>
    </reaction>
</comment>
<dbReference type="OrthoDB" id="5519028at2"/>
<evidence type="ECO:0000313" key="20">
    <source>
        <dbReference type="EMBL" id="PRD66680.1"/>
    </source>
</evidence>
<evidence type="ECO:0000256" key="2">
    <source>
        <dbReference type="ARBA" id="ARBA00012438"/>
    </source>
</evidence>
<sequence length="468" mass="51087">MSSHQPPLSAAAAKVPPAPRDEAQWQAARAQAIAGLREVLLMQGGAGPDPVPAAAADDELLQLVEQITRQARACEAERRELERAQAIAETANRRKSEFLANMSHEIRTPMNGILGMTALALETTTDAQQREYLGIVKSSADALLAIINDILDLSKIEAGKFTIERLPFALKAMVDDAIRLVAPQAHDKGLALNCDLAPAVPDVVLGDPSRLRQVLLNLLSNAIKFTHQGCIELDISVSRDTEGGELLRFVVTDTGVGIAHEQQDQVFTPYAQEDASTSRRFGGTGLGLSISRHLIELMGGHIGFTSEPGLGSRFYFTLPCRRETLPEPRPSSGPPPNQPERRARASRVLLVEDHPANQKLATWLLERHGFQVTLAENGAEAVRLMAALAFDAVLMDVQMPVMDGFEATRLIRKQERSRRDKHHPIIAMTAGAIIGDREKCLAAGMDDYISKPITAQVLLDKLRHWLGH</sequence>
<evidence type="ECO:0000259" key="19">
    <source>
        <dbReference type="PROSITE" id="PS50110"/>
    </source>
</evidence>
<dbReference type="InterPro" id="IPR003594">
    <property type="entry name" value="HATPase_dom"/>
</dbReference>
<evidence type="ECO:0000256" key="7">
    <source>
        <dbReference type="ARBA" id="ARBA00022777"/>
    </source>
</evidence>
<keyword evidence="10" id="KW-0843">Virulence</keyword>
<dbReference type="InterPro" id="IPR003661">
    <property type="entry name" value="HisK_dim/P_dom"/>
</dbReference>
<dbReference type="PROSITE" id="PS50110">
    <property type="entry name" value="RESPONSE_REGULATORY"/>
    <property type="match status" value="1"/>
</dbReference>
<dbReference type="SUPFAM" id="SSF47384">
    <property type="entry name" value="Homodimeric domain of signal transducing histidine kinase"/>
    <property type="match status" value="1"/>
</dbReference>
<dbReference type="EC" id="2.7.13.3" evidence="2"/>
<evidence type="ECO:0000256" key="10">
    <source>
        <dbReference type="ARBA" id="ARBA00023026"/>
    </source>
</evidence>
<keyword evidence="7" id="KW-0418">Kinase</keyword>
<dbReference type="Gene3D" id="3.30.565.10">
    <property type="entry name" value="Histidine kinase-like ATPase, C-terminal domain"/>
    <property type="match status" value="1"/>
</dbReference>
<dbReference type="SUPFAM" id="SSF55874">
    <property type="entry name" value="ATPase domain of HSP90 chaperone/DNA topoisomerase II/histidine kinase"/>
    <property type="match status" value="1"/>
</dbReference>
<dbReference type="InterPro" id="IPR004358">
    <property type="entry name" value="Sig_transdc_His_kin-like_C"/>
</dbReference>
<dbReference type="CDD" id="cd17546">
    <property type="entry name" value="REC_hyHK_CKI1_RcsC-like"/>
    <property type="match status" value="1"/>
</dbReference>
<dbReference type="PROSITE" id="PS50109">
    <property type="entry name" value="HIS_KIN"/>
    <property type="match status" value="1"/>
</dbReference>
<keyword evidence="5" id="KW-0732">Signal</keyword>
<evidence type="ECO:0000256" key="15">
    <source>
        <dbReference type="PROSITE-ProRule" id="PRU00169"/>
    </source>
</evidence>
<keyword evidence="16" id="KW-0175">Coiled coil</keyword>
<keyword evidence="8" id="KW-0067">ATP-binding</keyword>
<dbReference type="GO" id="GO:0000155">
    <property type="term" value="F:phosphorelay sensor kinase activity"/>
    <property type="evidence" value="ECO:0007669"/>
    <property type="project" value="InterPro"/>
</dbReference>
<dbReference type="SMART" id="SM00388">
    <property type="entry name" value="HisKA"/>
    <property type="match status" value="1"/>
</dbReference>
<dbReference type="FunFam" id="1.10.287.130:FF:000002">
    <property type="entry name" value="Two-component osmosensing histidine kinase"/>
    <property type="match status" value="1"/>
</dbReference>
<feature type="coiled-coil region" evidence="16">
    <location>
        <begin position="64"/>
        <end position="101"/>
    </location>
</feature>
<keyword evidence="4" id="KW-0808">Transferase</keyword>
<dbReference type="PANTHER" id="PTHR45339:SF1">
    <property type="entry name" value="HYBRID SIGNAL TRANSDUCTION HISTIDINE KINASE J"/>
    <property type="match status" value="1"/>
</dbReference>
<dbReference type="Proteomes" id="UP000238589">
    <property type="component" value="Unassembled WGS sequence"/>
</dbReference>
<dbReference type="InterPro" id="IPR005467">
    <property type="entry name" value="His_kinase_dom"/>
</dbReference>
<evidence type="ECO:0000313" key="21">
    <source>
        <dbReference type="Proteomes" id="UP000238589"/>
    </source>
</evidence>
<evidence type="ECO:0000256" key="14">
    <source>
        <dbReference type="ARBA" id="ARBA00070152"/>
    </source>
</evidence>
<name>A0A2S9K8A1_9BURK</name>
<gene>
    <name evidence="20" type="ORF">C6P64_03195</name>
</gene>
<dbReference type="InterPro" id="IPR001789">
    <property type="entry name" value="Sig_transdc_resp-reg_receiver"/>
</dbReference>
<dbReference type="PANTHER" id="PTHR45339">
    <property type="entry name" value="HYBRID SIGNAL TRANSDUCTION HISTIDINE KINASE J"/>
    <property type="match status" value="1"/>
</dbReference>
<feature type="modified residue" description="4-aspartylphosphate" evidence="15">
    <location>
        <position position="396"/>
    </location>
</feature>
<dbReference type="Gene3D" id="1.10.287.130">
    <property type="match status" value="1"/>
</dbReference>
<dbReference type="SUPFAM" id="SSF52172">
    <property type="entry name" value="CheY-like"/>
    <property type="match status" value="1"/>
</dbReference>
<feature type="region of interest" description="Disordered" evidence="17">
    <location>
        <begin position="324"/>
        <end position="343"/>
    </location>
</feature>
<protein>
    <recommendedName>
        <fullName evidence="13">Sensory/regulatory protein RpfC</fullName>
        <ecNumber evidence="2">2.7.13.3</ecNumber>
    </recommendedName>
    <alternativeName>
        <fullName evidence="14">Virulence sensor protein BvgS</fullName>
    </alternativeName>
</protein>
<dbReference type="Gene3D" id="3.40.50.2300">
    <property type="match status" value="1"/>
</dbReference>
<dbReference type="AlphaFoldDB" id="A0A2S9K8A1"/>
<proteinExistence type="predicted"/>
<comment type="subunit">
    <text evidence="12">At low DSF concentrations, interacts with RpfF.</text>
</comment>
<organism evidence="20 21">
    <name type="scientific">Malikia granosa</name>
    <dbReference type="NCBI Taxonomy" id="263067"/>
    <lineage>
        <taxon>Bacteria</taxon>
        <taxon>Pseudomonadati</taxon>
        <taxon>Pseudomonadota</taxon>
        <taxon>Betaproteobacteria</taxon>
        <taxon>Burkholderiales</taxon>
        <taxon>Comamonadaceae</taxon>
        <taxon>Malikia</taxon>
    </lineage>
</organism>
<dbReference type="EMBL" id="PVLQ01000011">
    <property type="protein sequence ID" value="PRD66680.1"/>
    <property type="molecule type" value="Genomic_DNA"/>
</dbReference>
<keyword evidence="9" id="KW-0902">Two-component regulatory system</keyword>
<evidence type="ECO:0000256" key="6">
    <source>
        <dbReference type="ARBA" id="ARBA00022741"/>
    </source>
</evidence>
<dbReference type="FunFam" id="3.30.565.10:FF:000010">
    <property type="entry name" value="Sensor histidine kinase RcsC"/>
    <property type="match status" value="1"/>
</dbReference>
<dbReference type="InterPro" id="IPR011006">
    <property type="entry name" value="CheY-like_superfamily"/>
</dbReference>
<feature type="domain" description="Response regulatory" evidence="19">
    <location>
        <begin position="347"/>
        <end position="466"/>
    </location>
</feature>
<feature type="domain" description="Histidine kinase" evidence="18">
    <location>
        <begin position="101"/>
        <end position="322"/>
    </location>
</feature>
<feature type="region of interest" description="Disordered" evidence="17">
    <location>
        <begin position="1"/>
        <end position="22"/>
    </location>
</feature>
<comment type="function">
    <text evidence="11">Member of the two-component regulatory system BvgS/BvgA. Phosphorylates BvgA via a four-step phosphorelay in response to environmental signals.</text>
</comment>
<evidence type="ECO:0000256" key="3">
    <source>
        <dbReference type="ARBA" id="ARBA00022553"/>
    </source>
</evidence>
<evidence type="ECO:0000259" key="18">
    <source>
        <dbReference type="PROSITE" id="PS50109"/>
    </source>
</evidence>
<feature type="compositionally biased region" description="Pro residues" evidence="17">
    <location>
        <begin position="327"/>
        <end position="338"/>
    </location>
</feature>
<evidence type="ECO:0000256" key="11">
    <source>
        <dbReference type="ARBA" id="ARBA00058004"/>
    </source>
</evidence>
<evidence type="ECO:0000256" key="16">
    <source>
        <dbReference type="SAM" id="Coils"/>
    </source>
</evidence>
<dbReference type="PRINTS" id="PR00344">
    <property type="entry name" value="BCTRLSENSOR"/>
</dbReference>
<keyword evidence="21" id="KW-1185">Reference proteome</keyword>
<dbReference type="SMART" id="SM00448">
    <property type="entry name" value="REC"/>
    <property type="match status" value="1"/>
</dbReference>
<evidence type="ECO:0000256" key="9">
    <source>
        <dbReference type="ARBA" id="ARBA00023012"/>
    </source>
</evidence>
<keyword evidence="6" id="KW-0547">Nucleotide-binding</keyword>
<dbReference type="GO" id="GO:0005524">
    <property type="term" value="F:ATP binding"/>
    <property type="evidence" value="ECO:0007669"/>
    <property type="project" value="UniProtKB-KW"/>
</dbReference>
<dbReference type="Pfam" id="PF00072">
    <property type="entry name" value="Response_reg"/>
    <property type="match status" value="1"/>
</dbReference>
<dbReference type="InterPro" id="IPR036097">
    <property type="entry name" value="HisK_dim/P_sf"/>
</dbReference>
<accession>A0A2S9K8A1</accession>
<dbReference type="InterPro" id="IPR036890">
    <property type="entry name" value="HATPase_C_sf"/>
</dbReference>
<dbReference type="Pfam" id="PF00512">
    <property type="entry name" value="HisKA"/>
    <property type="match status" value="1"/>
</dbReference>
<evidence type="ECO:0000256" key="17">
    <source>
        <dbReference type="SAM" id="MobiDB-lite"/>
    </source>
</evidence>
<evidence type="ECO:0000256" key="13">
    <source>
        <dbReference type="ARBA" id="ARBA00068150"/>
    </source>
</evidence>
<evidence type="ECO:0000256" key="8">
    <source>
        <dbReference type="ARBA" id="ARBA00022840"/>
    </source>
</evidence>
<keyword evidence="3 15" id="KW-0597">Phosphoprotein</keyword>
<evidence type="ECO:0000256" key="4">
    <source>
        <dbReference type="ARBA" id="ARBA00022679"/>
    </source>
</evidence>
<evidence type="ECO:0000256" key="1">
    <source>
        <dbReference type="ARBA" id="ARBA00000085"/>
    </source>
</evidence>
<comment type="caution">
    <text evidence="20">The sequence shown here is derived from an EMBL/GenBank/DDBJ whole genome shotgun (WGS) entry which is preliminary data.</text>
</comment>
<dbReference type="CDD" id="cd00082">
    <property type="entry name" value="HisKA"/>
    <property type="match status" value="1"/>
</dbReference>
<dbReference type="RefSeq" id="WP_105747142.1">
    <property type="nucleotide sequence ID" value="NZ_PVLQ01000011.1"/>
</dbReference>
<evidence type="ECO:0000256" key="12">
    <source>
        <dbReference type="ARBA" id="ARBA00064003"/>
    </source>
</evidence>
<dbReference type="CDD" id="cd16922">
    <property type="entry name" value="HATPase_EvgS-ArcB-TorS-like"/>
    <property type="match status" value="1"/>
</dbReference>
<dbReference type="SMART" id="SM00387">
    <property type="entry name" value="HATPase_c"/>
    <property type="match status" value="1"/>
</dbReference>
<reference evidence="20 21" key="1">
    <citation type="submission" date="2018-03" db="EMBL/GenBank/DDBJ databases">
        <title>Comparative genomics illustrates the genes involved in a hyperalkaliphilic mechanisms of Serpentinomonas isolated from highly-alkaline calcium-rich serpentinized springs.</title>
        <authorList>
            <person name="Suzuki S."/>
            <person name="Ishii S."/>
            <person name="Walworth N."/>
            <person name="Bird L."/>
            <person name="Kuenen J.G."/>
            <person name="Nealson K.H."/>
        </authorList>
    </citation>
    <scope>NUCLEOTIDE SEQUENCE [LARGE SCALE GENOMIC DNA]</scope>
    <source>
        <strain evidence="20 21">P1</strain>
    </source>
</reference>
<evidence type="ECO:0000256" key="5">
    <source>
        <dbReference type="ARBA" id="ARBA00022729"/>
    </source>
</evidence>
<dbReference type="Pfam" id="PF02518">
    <property type="entry name" value="HATPase_c"/>
    <property type="match status" value="1"/>
</dbReference>